<keyword evidence="3" id="KW-0808">Transferase</keyword>
<gene>
    <name evidence="10" type="ordered locus">Mmar10_1861</name>
</gene>
<feature type="active site" description="Proton donor/acceptor" evidence="7">
    <location>
        <position position="416"/>
    </location>
</feature>
<dbReference type="InterPro" id="IPR038063">
    <property type="entry name" value="Transpep_catalytic_dom"/>
</dbReference>
<dbReference type="Proteomes" id="UP000001964">
    <property type="component" value="Chromosome"/>
</dbReference>
<dbReference type="InterPro" id="IPR052905">
    <property type="entry name" value="LD-transpeptidase_YkuD-like"/>
</dbReference>
<dbReference type="EMBL" id="CP000449">
    <property type="protein sequence ID" value="ABI66153.1"/>
    <property type="molecule type" value="Genomic_DNA"/>
</dbReference>
<dbReference type="AlphaFoldDB" id="Q0ANI4"/>
<organism evidence="10 11">
    <name type="scientific">Maricaulis maris (strain MCS10)</name>
    <name type="common">Caulobacter maris</name>
    <dbReference type="NCBI Taxonomy" id="394221"/>
    <lineage>
        <taxon>Bacteria</taxon>
        <taxon>Pseudomonadati</taxon>
        <taxon>Pseudomonadota</taxon>
        <taxon>Alphaproteobacteria</taxon>
        <taxon>Maricaulales</taxon>
        <taxon>Maricaulaceae</taxon>
        <taxon>Maricaulis</taxon>
    </lineage>
</organism>
<dbReference type="GO" id="GO:0008360">
    <property type="term" value="P:regulation of cell shape"/>
    <property type="evidence" value="ECO:0007669"/>
    <property type="project" value="UniProtKB-UniRule"/>
</dbReference>
<dbReference type="InterPro" id="IPR002477">
    <property type="entry name" value="Peptidoglycan-bd-like"/>
</dbReference>
<dbReference type="Pfam" id="PF01471">
    <property type="entry name" value="PG_binding_1"/>
    <property type="match status" value="1"/>
</dbReference>
<feature type="active site" description="Nucleophile" evidence="7">
    <location>
        <position position="435"/>
    </location>
</feature>
<dbReference type="OrthoDB" id="9778545at2"/>
<keyword evidence="4 7" id="KW-0133">Cell shape</keyword>
<comment type="pathway">
    <text evidence="1 7">Cell wall biogenesis; peptidoglycan biosynthesis.</text>
</comment>
<protein>
    <submittedName>
        <fullName evidence="10">Peptidoglycan-binding domain 1 protein</fullName>
    </submittedName>
</protein>
<evidence type="ECO:0000313" key="10">
    <source>
        <dbReference type="EMBL" id="ABI66153.1"/>
    </source>
</evidence>
<dbReference type="GO" id="GO:0009252">
    <property type="term" value="P:peptidoglycan biosynthetic process"/>
    <property type="evidence" value="ECO:0007669"/>
    <property type="project" value="UniProtKB-UniPathway"/>
</dbReference>
<evidence type="ECO:0000256" key="1">
    <source>
        <dbReference type="ARBA" id="ARBA00004752"/>
    </source>
</evidence>
<dbReference type="KEGG" id="mmr:Mmar10_1861"/>
<sequence precursor="true">MTTYLAAGLAVLLACSAATGAQGPDPDADTAREAETVISAAPPAALPVRPVADLERWSGRITGWTASHREAIAVRLFDAPSHGLPDLEAHAIAILEGQGSEAELNRLAGLAYLRFAGWLEFGLIDPETHAPRVLLDEEAAMLVRRLGWAFETGDAAQAIDDAAPTVRDYDTLRAEMMRVLAVTPIWPGVQSGPSLSAGDVGGRVDQLRTRLTAEGLLDGDWQEGDHYDIRLETAVRRYQGRTNLAPSGRMDQATLRQLNLPPDRRIGQLMANLEQRRWRTRDLGRRHIWVNLADFRLEAWEDGQLAREHEVMVGRQASSTPEFSEDMQYIVLNPWWGLPNGSARPRFQSFRRNPSLARELGFRIYNRSGEAISVYEIDWSRWGGDWPYRMSQPPGATNPMGEVKFIFPNRNNIYIHDTTERDQFVRTRRDFSAGCIRVQDPLALAQWVLDGQDGWSRARIDEVVAGSSPTVVWLDDRIPVHIAYWTVVGDPDGRVRYLNDLYRRDSGVIDAYLAAHESHSPALPVTSRSMPGPVVASFD</sequence>
<keyword evidence="5 7" id="KW-0573">Peptidoglycan synthesis</keyword>
<dbReference type="SUPFAM" id="SSF47090">
    <property type="entry name" value="PGBD-like"/>
    <property type="match status" value="1"/>
</dbReference>
<evidence type="ECO:0000256" key="8">
    <source>
        <dbReference type="SAM" id="SignalP"/>
    </source>
</evidence>
<dbReference type="Pfam" id="PF20142">
    <property type="entry name" value="Scaffold"/>
    <property type="match status" value="1"/>
</dbReference>
<dbReference type="UniPathway" id="UPA00219"/>
<keyword evidence="11" id="KW-1185">Reference proteome</keyword>
<evidence type="ECO:0000256" key="2">
    <source>
        <dbReference type="ARBA" id="ARBA00005992"/>
    </source>
</evidence>
<dbReference type="GO" id="GO:0071555">
    <property type="term" value="P:cell wall organization"/>
    <property type="evidence" value="ECO:0007669"/>
    <property type="project" value="UniProtKB-UniRule"/>
</dbReference>
<feature type="signal peptide" evidence="8">
    <location>
        <begin position="1"/>
        <end position="20"/>
    </location>
</feature>
<evidence type="ECO:0000256" key="3">
    <source>
        <dbReference type="ARBA" id="ARBA00022679"/>
    </source>
</evidence>
<dbReference type="InterPro" id="IPR036365">
    <property type="entry name" value="PGBD-like_sf"/>
</dbReference>
<comment type="similarity">
    <text evidence="2">Belongs to the YkuD family.</text>
</comment>
<dbReference type="HOGENOM" id="CLU_020360_3_4_5"/>
<evidence type="ECO:0000256" key="7">
    <source>
        <dbReference type="PROSITE-ProRule" id="PRU01373"/>
    </source>
</evidence>
<evidence type="ECO:0000256" key="6">
    <source>
        <dbReference type="ARBA" id="ARBA00023316"/>
    </source>
</evidence>
<evidence type="ECO:0000313" key="11">
    <source>
        <dbReference type="Proteomes" id="UP000001964"/>
    </source>
</evidence>
<evidence type="ECO:0000256" key="5">
    <source>
        <dbReference type="ARBA" id="ARBA00022984"/>
    </source>
</evidence>
<dbReference type="eggNOG" id="COG2989">
    <property type="taxonomic scope" value="Bacteria"/>
</dbReference>
<dbReference type="InterPro" id="IPR036366">
    <property type="entry name" value="PGBDSf"/>
</dbReference>
<dbReference type="Pfam" id="PF03734">
    <property type="entry name" value="YkuD"/>
    <property type="match status" value="1"/>
</dbReference>
<dbReference type="Gene3D" id="2.40.440.10">
    <property type="entry name" value="L,D-transpeptidase catalytic domain-like"/>
    <property type="match status" value="1"/>
</dbReference>
<name>Q0ANI4_MARMM</name>
<dbReference type="Gene3D" id="1.10.101.10">
    <property type="entry name" value="PGBD-like superfamily/PGBD"/>
    <property type="match status" value="1"/>
</dbReference>
<dbReference type="PANTHER" id="PTHR41533">
    <property type="entry name" value="L,D-TRANSPEPTIDASE HI_1667-RELATED"/>
    <property type="match status" value="1"/>
</dbReference>
<dbReference type="InterPro" id="IPR005490">
    <property type="entry name" value="LD_TPept_cat_dom"/>
</dbReference>
<dbReference type="PANTHER" id="PTHR41533:SF2">
    <property type="entry name" value="BLR7131 PROTEIN"/>
    <property type="match status" value="1"/>
</dbReference>
<dbReference type="GO" id="GO:0004180">
    <property type="term" value="F:carboxypeptidase activity"/>
    <property type="evidence" value="ECO:0007669"/>
    <property type="project" value="UniProtKB-ARBA"/>
</dbReference>
<evidence type="ECO:0000256" key="4">
    <source>
        <dbReference type="ARBA" id="ARBA00022960"/>
    </source>
</evidence>
<dbReference type="CDD" id="cd16913">
    <property type="entry name" value="YkuD_like"/>
    <property type="match status" value="1"/>
</dbReference>
<dbReference type="GO" id="GO:0016740">
    <property type="term" value="F:transferase activity"/>
    <property type="evidence" value="ECO:0007669"/>
    <property type="project" value="UniProtKB-KW"/>
</dbReference>
<evidence type="ECO:0000259" key="9">
    <source>
        <dbReference type="PROSITE" id="PS52029"/>
    </source>
</evidence>
<dbReference type="SUPFAM" id="SSF141523">
    <property type="entry name" value="L,D-transpeptidase catalytic domain-like"/>
    <property type="match status" value="1"/>
</dbReference>
<proteinExistence type="inferred from homology"/>
<dbReference type="RefSeq" id="WP_011643798.1">
    <property type="nucleotide sequence ID" value="NC_008347.1"/>
</dbReference>
<keyword evidence="6 7" id="KW-0961">Cell wall biogenesis/degradation</keyword>
<feature type="chain" id="PRO_5004168577" evidence="8">
    <location>
        <begin position="21"/>
        <end position="539"/>
    </location>
</feature>
<accession>Q0ANI4</accession>
<reference evidence="10 11" key="1">
    <citation type="submission" date="2006-08" db="EMBL/GenBank/DDBJ databases">
        <title>Complete sequence of Maricaulis maris MCS10.</title>
        <authorList>
            <consortium name="US DOE Joint Genome Institute"/>
            <person name="Copeland A."/>
            <person name="Lucas S."/>
            <person name="Lapidus A."/>
            <person name="Barry K."/>
            <person name="Detter J.C."/>
            <person name="Glavina del Rio T."/>
            <person name="Hammon N."/>
            <person name="Israni S."/>
            <person name="Dalin E."/>
            <person name="Tice H."/>
            <person name="Pitluck S."/>
            <person name="Saunders E."/>
            <person name="Brettin T."/>
            <person name="Bruce D."/>
            <person name="Han C."/>
            <person name="Tapia R."/>
            <person name="Gilna P."/>
            <person name="Schmutz J."/>
            <person name="Larimer F."/>
            <person name="Land M."/>
            <person name="Hauser L."/>
            <person name="Kyrpides N."/>
            <person name="Mikhailova N."/>
            <person name="Viollier P."/>
            <person name="Stephens C."/>
            <person name="Richardson P."/>
        </authorList>
    </citation>
    <scope>NUCLEOTIDE SEQUENCE [LARGE SCALE GENOMIC DNA]</scope>
    <source>
        <strain evidence="10 11">MCS10</strain>
    </source>
</reference>
<feature type="domain" description="L,D-TPase catalytic" evidence="9">
    <location>
        <begin position="286"/>
        <end position="463"/>
    </location>
</feature>
<dbReference type="PROSITE" id="PS52029">
    <property type="entry name" value="LD_TPASE"/>
    <property type="match status" value="1"/>
</dbReference>
<dbReference type="InterPro" id="IPR045380">
    <property type="entry name" value="LD_TPept_scaffold_dom"/>
</dbReference>
<keyword evidence="8" id="KW-0732">Signal</keyword>